<dbReference type="Pfam" id="PF05274">
    <property type="entry name" value="Baculo_E25"/>
    <property type="match status" value="1"/>
</dbReference>
<dbReference type="KEGG" id="vg:7804636"/>
<dbReference type="InterPro" id="IPR007938">
    <property type="entry name" value="Baculo_ODV-E25"/>
</dbReference>
<name>C3TWY9_9ABAC</name>
<protein>
    <submittedName>
        <fullName evidence="1">ODV-e25</fullName>
    </submittedName>
</protein>
<sequence>MIGVIVFVLIMLAVLYFLSVNNKLNSQSLTESSPSVTDSSDSVQLDAQTGQYSIKLNNSKIKSLRVSYEANGTSKISKLYVAERPLTYSEIIDEGNRSVGTNCVFVGTLLDSGSAPGASAAASTTRTTVNFDVKQYKNIFIVFKNLEANKIKEHVNMVRYDSEGMSYFLIDPTSTTVPDIRDISYPVTVYTTNPNVQQKLVEWNYVQINDAGTLFIKNQNSFRLQ</sequence>
<keyword evidence="2" id="KW-1185">Reference proteome</keyword>
<dbReference type="GO" id="GO:0019031">
    <property type="term" value="C:viral envelope"/>
    <property type="evidence" value="ECO:0007669"/>
    <property type="project" value="InterPro"/>
</dbReference>
<dbReference type="RefSeq" id="YP_002854691.1">
    <property type="nucleotide sequence ID" value="NC_012639.1"/>
</dbReference>
<organism evidence="1 2">
    <name type="scientific">Euproctis pseudoconspersa nucleopolyhedrovirus</name>
    <dbReference type="NCBI Taxonomy" id="307467"/>
    <lineage>
        <taxon>Viruses</taxon>
        <taxon>Viruses incertae sedis</taxon>
        <taxon>Naldaviricetes</taxon>
        <taxon>Lefavirales</taxon>
        <taxon>Baculoviridae</taxon>
        <taxon>Alphabaculovirus</taxon>
        <taxon>Alphabaculovirus eupseudoconspersae</taxon>
    </lineage>
</organism>
<dbReference type="Proteomes" id="UP000203846">
    <property type="component" value="Segment"/>
</dbReference>
<proteinExistence type="predicted"/>
<reference evidence="1 2" key="1">
    <citation type="journal article" date="2009" name="Virus Genes">
        <title>Morphology and genome of Euproctis pseudoconspersa nucleopolyhedrovirus.</title>
        <authorList>
            <person name="Tang X.D."/>
            <person name="Xiao Q."/>
            <person name="Ma X.C."/>
            <person name="Zhu Z.R."/>
            <person name="Zhang C.X."/>
        </authorList>
    </citation>
    <scope>NUCLEOTIDE SEQUENCE [LARGE SCALE GENOMIC DNA]</scope>
    <source>
        <strain evidence="1 2">Hangzhou</strain>
    </source>
</reference>
<accession>C3TWY9</accession>
<dbReference type="EMBL" id="FJ227128">
    <property type="protein sequence ID" value="ACO53531.1"/>
    <property type="molecule type" value="Genomic_DNA"/>
</dbReference>
<evidence type="ECO:0000313" key="1">
    <source>
        <dbReference type="EMBL" id="ACO53531.1"/>
    </source>
</evidence>
<dbReference type="GeneID" id="7804636"/>
<dbReference type="OrthoDB" id="10196at10239"/>
<evidence type="ECO:0000313" key="2">
    <source>
        <dbReference type="Proteomes" id="UP000203846"/>
    </source>
</evidence>